<evidence type="ECO:0000256" key="1">
    <source>
        <dbReference type="SAM" id="Phobius"/>
    </source>
</evidence>
<feature type="transmembrane region" description="Helical" evidence="1">
    <location>
        <begin position="63"/>
        <end position="83"/>
    </location>
</feature>
<keyword evidence="1" id="KW-0472">Membrane</keyword>
<dbReference type="EMBL" id="QEKQ01000010">
    <property type="protein sequence ID" value="PVY70107.1"/>
    <property type="molecule type" value="Genomic_DNA"/>
</dbReference>
<proteinExistence type="predicted"/>
<evidence type="ECO:0000313" key="2">
    <source>
        <dbReference type="EMBL" id="PVY70107.1"/>
    </source>
</evidence>
<gene>
    <name evidence="2" type="ORF">C8D92_110138</name>
</gene>
<feature type="transmembrane region" description="Helical" evidence="1">
    <location>
        <begin position="40"/>
        <end position="57"/>
    </location>
</feature>
<sequence>MEPQTALFIVFVLFEAAGFLLTVFFYLMAASFLRPGYGRYFWMGVWLLNPASVYPEGQYYRRASLLAIALFGGGTILFVEFMGGP</sequence>
<comment type="caution">
    <text evidence="2">The sequence shown here is derived from an EMBL/GenBank/DDBJ whole genome shotgun (WGS) entry which is preliminary data.</text>
</comment>
<name>A0A2U1CTT2_9GAMM</name>
<accession>A0A2U1CTT2</accession>
<dbReference type="AlphaFoldDB" id="A0A2U1CTT2"/>
<keyword evidence="1" id="KW-0812">Transmembrane</keyword>
<reference evidence="2 3" key="1">
    <citation type="submission" date="2018-04" db="EMBL/GenBank/DDBJ databases">
        <title>Genomic Encyclopedia of Type Strains, Phase IV (KMG-IV): sequencing the most valuable type-strain genomes for metagenomic binning, comparative biology and taxonomic classification.</title>
        <authorList>
            <person name="Goeker M."/>
        </authorList>
    </citation>
    <scope>NUCLEOTIDE SEQUENCE [LARGE SCALE GENOMIC DNA]</scope>
    <source>
        <strain evidence="2 3">DSM 28688</strain>
    </source>
</reference>
<protein>
    <submittedName>
        <fullName evidence="2">Uncharacterized protein</fullName>
    </submittedName>
</protein>
<organism evidence="2 3">
    <name type="scientific">Tamilnaduibacter salinus</name>
    <dbReference type="NCBI Taxonomy" id="1484056"/>
    <lineage>
        <taxon>Bacteria</taxon>
        <taxon>Pseudomonadati</taxon>
        <taxon>Pseudomonadota</taxon>
        <taxon>Gammaproteobacteria</taxon>
        <taxon>Pseudomonadales</taxon>
        <taxon>Marinobacteraceae</taxon>
        <taxon>Tamilnaduibacter</taxon>
    </lineage>
</organism>
<dbReference type="Proteomes" id="UP000245887">
    <property type="component" value="Unassembled WGS sequence"/>
</dbReference>
<feature type="transmembrane region" description="Helical" evidence="1">
    <location>
        <begin position="6"/>
        <end position="28"/>
    </location>
</feature>
<keyword evidence="1" id="KW-1133">Transmembrane helix</keyword>
<evidence type="ECO:0000313" key="3">
    <source>
        <dbReference type="Proteomes" id="UP000245887"/>
    </source>
</evidence>